<dbReference type="PROSITE" id="PS00018">
    <property type="entry name" value="EF_HAND_1"/>
    <property type="match status" value="1"/>
</dbReference>
<evidence type="ECO:0000259" key="11">
    <source>
        <dbReference type="Pfam" id="PF07715"/>
    </source>
</evidence>
<reference evidence="12 13" key="1">
    <citation type="submission" date="2022-01" db="EMBL/GenBank/DDBJ databases">
        <title>Flavihumibacter sp. nov., isolated from sediment of a river.</title>
        <authorList>
            <person name="Liu H."/>
        </authorList>
    </citation>
    <scope>NUCLEOTIDE SEQUENCE [LARGE SCALE GENOMIC DNA]</scope>
    <source>
        <strain evidence="12 13">RY-1</strain>
    </source>
</reference>
<dbReference type="InterPro" id="IPR023997">
    <property type="entry name" value="TonB-dep_OMP_SusC/RagA_CS"/>
</dbReference>
<dbReference type="InterPro" id="IPR037066">
    <property type="entry name" value="Plug_dom_sf"/>
</dbReference>
<dbReference type="InterPro" id="IPR039426">
    <property type="entry name" value="TonB-dep_rcpt-like"/>
</dbReference>
<evidence type="ECO:0000256" key="4">
    <source>
        <dbReference type="ARBA" id="ARBA00022692"/>
    </source>
</evidence>
<keyword evidence="2 8" id="KW-0813">Transport</keyword>
<keyword evidence="5 9" id="KW-0798">TonB box</keyword>
<accession>A0ABS9BLQ0</accession>
<protein>
    <submittedName>
        <fullName evidence="12">TonB-dependent receptor</fullName>
    </submittedName>
</protein>
<evidence type="ECO:0000256" key="9">
    <source>
        <dbReference type="RuleBase" id="RU003357"/>
    </source>
</evidence>
<dbReference type="InterPro" id="IPR023996">
    <property type="entry name" value="TonB-dep_OMP_SusC/RagA"/>
</dbReference>
<dbReference type="Pfam" id="PF13715">
    <property type="entry name" value="CarbopepD_reg_2"/>
    <property type="match status" value="1"/>
</dbReference>
<dbReference type="InterPro" id="IPR018247">
    <property type="entry name" value="EF_Hand_1_Ca_BS"/>
</dbReference>
<evidence type="ECO:0000313" key="12">
    <source>
        <dbReference type="EMBL" id="MCF1716631.1"/>
    </source>
</evidence>
<dbReference type="Pfam" id="PF07715">
    <property type="entry name" value="Plug"/>
    <property type="match status" value="1"/>
</dbReference>
<comment type="similarity">
    <text evidence="8 9">Belongs to the TonB-dependent receptor family.</text>
</comment>
<evidence type="ECO:0000256" key="2">
    <source>
        <dbReference type="ARBA" id="ARBA00022448"/>
    </source>
</evidence>
<keyword evidence="7 8" id="KW-0998">Cell outer membrane</keyword>
<sequence>MKLTIAFMLITCLQVSAKSYSQERISVNFSQTRLKKALKEIEQQSSYRFVYSSDKIPGNVTVDFKGENVRVVEILGSILSANELKFKELPNRIIVITASSSEDQNKTITGKVTGSKGEPLSGATVQVKGSSLITTTDDAGQFSIAVPDNDAILVVSYVDMQTAEIRVGVNANLIIQLKAVDQSMNEVVVVGYGTQKKVSMTSAVTQVKGEDLVRRPVSNLQQALQGQAPGLTVLDRGGEPGRSAATLRVRGITTFSGNSSGNSSPLIIVDGVEQQMFNLNPEDVESISVLKDASSTAIYGSRAANGVVLITTKRAKTGKVQIAYNGYYAIQKSVNQPENMELEKYMRYQQLAYTNQGLTIPARYTDESIDTWVNSSDRYKYPDVNTWFQTVLKAAPQHSHNVSFSGGNEFSRTRVSMRYMDQGGIAPNYSASIREIRINNDMQLHKRLKMSADFNYRYNMSRSPFASDVFNRFFHGTLFAAPKYPDGTYGLSQQGFNPLLLAEKSGNNNIASNYFYASGKMEYQLLKGLTLSAQVSAVMDFTEQKAYRNAVNNFDSLTGRRYQVANNALTETRNRYREITTNYLANYATSFGRHELKALVGFSELYNNGYNLSAYRERFYNNDIQSIGQGANDPTKDNSGNEYKFGLRSYFARLNYSFDQKYLLEVNGRYDGSSRFTGNKQYSFFPSFSAAWRITEEDFFDNLNTPFNELKIRGSWGQTGNQTVPLYSYFASLTQGSYTFGGVAAPTFSQTVLADPSISWETNTQTDIGIEGSLLGYKLSFSVDYYKKRTSGILLALPLPVVTGFTSSNQNAGVIDNKGWEISLGYRNNEHKFTYAISGNVAINRNEVIDLKGGGPFINSSYDLDPRYIVKEGLPYNSHWGYKTDGYFQSQQEIDNYPTIAPNTKPGDVKYVDLNKDGRINADDWTVIGNPFPKYTFGATAELGYRNFSLNLLFQGAADVDTRLSGALSEYGIFEGFTHKIVTDNYWTPERPNARFPLPRKSDQRNVNTSDRLIIDGSYLRLKNLQLNYSVPSPLLKKAGINAARIYLSGTNLLTFSKLNEWNLDPEAESGRGIYYPQTSLYTLGLNLNF</sequence>
<feature type="domain" description="TonB-dependent receptor plug" evidence="11">
    <location>
        <begin position="197"/>
        <end position="307"/>
    </location>
</feature>
<comment type="subcellular location">
    <subcellularLocation>
        <location evidence="1 8">Cell outer membrane</location>
        <topology evidence="1 8">Multi-pass membrane protein</topology>
    </subcellularLocation>
</comment>
<evidence type="ECO:0000259" key="10">
    <source>
        <dbReference type="Pfam" id="PF00593"/>
    </source>
</evidence>
<name>A0ABS9BLQ0_9BACT</name>
<dbReference type="InterPro" id="IPR012910">
    <property type="entry name" value="Plug_dom"/>
</dbReference>
<evidence type="ECO:0000256" key="3">
    <source>
        <dbReference type="ARBA" id="ARBA00022452"/>
    </source>
</evidence>
<keyword evidence="3 8" id="KW-1134">Transmembrane beta strand</keyword>
<dbReference type="PROSITE" id="PS52016">
    <property type="entry name" value="TONB_DEPENDENT_REC_3"/>
    <property type="match status" value="1"/>
</dbReference>
<organism evidence="12 13">
    <name type="scientific">Flavihumibacter fluminis</name>
    <dbReference type="NCBI Taxonomy" id="2909236"/>
    <lineage>
        <taxon>Bacteria</taxon>
        <taxon>Pseudomonadati</taxon>
        <taxon>Bacteroidota</taxon>
        <taxon>Chitinophagia</taxon>
        <taxon>Chitinophagales</taxon>
        <taxon>Chitinophagaceae</taxon>
        <taxon>Flavihumibacter</taxon>
    </lineage>
</organism>
<evidence type="ECO:0000256" key="6">
    <source>
        <dbReference type="ARBA" id="ARBA00023136"/>
    </source>
</evidence>
<keyword evidence="12" id="KW-0675">Receptor</keyword>
<gene>
    <name evidence="12" type="ORF">L0U88_18460</name>
</gene>
<dbReference type="Pfam" id="PF00593">
    <property type="entry name" value="TonB_dep_Rec_b-barrel"/>
    <property type="match status" value="1"/>
</dbReference>
<dbReference type="EMBL" id="JAKEVY010000005">
    <property type="protein sequence ID" value="MCF1716631.1"/>
    <property type="molecule type" value="Genomic_DNA"/>
</dbReference>
<keyword evidence="4 8" id="KW-0812">Transmembrane</keyword>
<dbReference type="NCBIfam" id="TIGR04056">
    <property type="entry name" value="OMP_RagA_SusC"/>
    <property type="match status" value="1"/>
</dbReference>
<evidence type="ECO:0000256" key="5">
    <source>
        <dbReference type="ARBA" id="ARBA00023077"/>
    </source>
</evidence>
<dbReference type="InterPro" id="IPR008969">
    <property type="entry name" value="CarboxyPept-like_regulatory"/>
</dbReference>
<evidence type="ECO:0000256" key="7">
    <source>
        <dbReference type="ARBA" id="ARBA00023237"/>
    </source>
</evidence>
<dbReference type="SUPFAM" id="SSF56935">
    <property type="entry name" value="Porins"/>
    <property type="match status" value="1"/>
</dbReference>
<evidence type="ECO:0000256" key="8">
    <source>
        <dbReference type="PROSITE-ProRule" id="PRU01360"/>
    </source>
</evidence>
<dbReference type="InterPro" id="IPR000531">
    <property type="entry name" value="Beta-barrel_TonB"/>
</dbReference>
<proteinExistence type="inferred from homology"/>
<dbReference type="Gene3D" id="2.170.130.10">
    <property type="entry name" value="TonB-dependent receptor, plug domain"/>
    <property type="match status" value="1"/>
</dbReference>
<dbReference type="InterPro" id="IPR036942">
    <property type="entry name" value="Beta-barrel_TonB_sf"/>
</dbReference>
<keyword evidence="6 8" id="KW-0472">Membrane</keyword>
<keyword evidence="13" id="KW-1185">Reference proteome</keyword>
<dbReference type="RefSeq" id="WP_234867964.1">
    <property type="nucleotide sequence ID" value="NZ_JAKEVY010000005.1"/>
</dbReference>
<dbReference type="NCBIfam" id="TIGR04057">
    <property type="entry name" value="SusC_RagA_signa"/>
    <property type="match status" value="1"/>
</dbReference>
<feature type="domain" description="TonB-dependent receptor-like beta-barrel" evidence="10">
    <location>
        <begin position="488"/>
        <end position="926"/>
    </location>
</feature>
<dbReference type="SUPFAM" id="SSF49464">
    <property type="entry name" value="Carboxypeptidase regulatory domain-like"/>
    <property type="match status" value="1"/>
</dbReference>
<dbReference type="Gene3D" id="2.60.40.1120">
    <property type="entry name" value="Carboxypeptidase-like, regulatory domain"/>
    <property type="match status" value="1"/>
</dbReference>
<evidence type="ECO:0000256" key="1">
    <source>
        <dbReference type="ARBA" id="ARBA00004571"/>
    </source>
</evidence>
<dbReference type="Proteomes" id="UP001200145">
    <property type="component" value="Unassembled WGS sequence"/>
</dbReference>
<dbReference type="Gene3D" id="2.40.170.20">
    <property type="entry name" value="TonB-dependent receptor, beta-barrel domain"/>
    <property type="match status" value="1"/>
</dbReference>
<evidence type="ECO:0000313" key="13">
    <source>
        <dbReference type="Proteomes" id="UP001200145"/>
    </source>
</evidence>
<comment type="caution">
    <text evidence="12">The sequence shown here is derived from an EMBL/GenBank/DDBJ whole genome shotgun (WGS) entry which is preliminary data.</text>
</comment>